<name>A0A2N0Q6Q2_9GLOM</name>
<protein>
    <recommendedName>
        <fullName evidence="3">Protein kinase domain-containing protein</fullName>
    </recommendedName>
</protein>
<sequence length="226" mass="25650">MTVSEWMRPRIAMQKIKNVSNENTNTKEIDEYHRNCKQQRTAAAWCKTYDIAILKENLRNWTSGNPKALSAQYILPYGWKVQGGIWMRKLKLRKYHKCLQSGALADCFGITKDPTSCYMFVLRIFGDYLLERYCGYVVVGLITIHKLGLVHGHLHGVSSQQTYGVIPFVAPEILDGNSTPTKESDMALTNSISTLIASETGISEIYDNPDPSDLSNQFDAVKKFRF</sequence>
<comment type="caution">
    <text evidence="1">The sequence shown here is derived from an EMBL/GenBank/DDBJ whole genome shotgun (WGS) entry which is preliminary data.</text>
</comment>
<organism evidence="1 2">
    <name type="scientific">Rhizophagus irregularis</name>
    <dbReference type="NCBI Taxonomy" id="588596"/>
    <lineage>
        <taxon>Eukaryota</taxon>
        <taxon>Fungi</taxon>
        <taxon>Fungi incertae sedis</taxon>
        <taxon>Mucoromycota</taxon>
        <taxon>Glomeromycotina</taxon>
        <taxon>Glomeromycetes</taxon>
        <taxon>Glomerales</taxon>
        <taxon>Glomeraceae</taxon>
        <taxon>Rhizophagus</taxon>
    </lineage>
</organism>
<evidence type="ECO:0000313" key="2">
    <source>
        <dbReference type="Proteomes" id="UP000232722"/>
    </source>
</evidence>
<accession>A0A2N0Q6Q2</accession>
<dbReference type="VEuPathDB" id="FungiDB:RhiirFUN_024909"/>
<dbReference type="EMBL" id="LLXJ01000122">
    <property type="protein sequence ID" value="PKC14709.1"/>
    <property type="molecule type" value="Genomic_DNA"/>
</dbReference>
<reference evidence="1 2" key="1">
    <citation type="submission" date="2016-04" db="EMBL/GenBank/DDBJ databases">
        <title>Genome analyses suggest a sexual origin of heterokaryosis in a supposedly ancient asexual fungus.</title>
        <authorList>
            <person name="Ropars J."/>
            <person name="Sedzielewska K."/>
            <person name="Noel J."/>
            <person name="Charron P."/>
            <person name="Farinelli L."/>
            <person name="Marton T."/>
            <person name="Kruger M."/>
            <person name="Pelin A."/>
            <person name="Brachmann A."/>
            <person name="Corradi N."/>
        </authorList>
    </citation>
    <scope>NUCLEOTIDE SEQUENCE [LARGE SCALE GENOMIC DNA]</scope>
    <source>
        <strain evidence="1 2">A5</strain>
    </source>
</reference>
<reference evidence="1 2" key="2">
    <citation type="submission" date="2017-09" db="EMBL/GenBank/DDBJ databases">
        <title>Extensive intraspecific genome diversity in a model arbuscular mycorrhizal fungus.</title>
        <authorList>
            <person name="Chen E.C."/>
            <person name="Morin E."/>
            <person name="Beaudet D."/>
            <person name="Noel J."/>
            <person name="Ndikumana S."/>
            <person name="Charron P."/>
            <person name="St-Onge C."/>
            <person name="Giorgi J."/>
            <person name="Grigoriev I.V."/>
            <person name="Roux C."/>
            <person name="Martin F.M."/>
            <person name="Corradi N."/>
        </authorList>
    </citation>
    <scope>NUCLEOTIDE SEQUENCE [LARGE SCALE GENOMIC DNA]</scope>
    <source>
        <strain evidence="1 2">A5</strain>
    </source>
</reference>
<dbReference type="Proteomes" id="UP000232722">
    <property type="component" value="Unassembled WGS sequence"/>
</dbReference>
<proteinExistence type="predicted"/>
<evidence type="ECO:0008006" key="3">
    <source>
        <dbReference type="Google" id="ProtNLM"/>
    </source>
</evidence>
<gene>
    <name evidence="1" type="ORF">RhiirA5_409107</name>
</gene>
<dbReference type="VEuPathDB" id="FungiDB:RhiirA1_449226"/>
<dbReference type="AlphaFoldDB" id="A0A2N0Q6Q2"/>
<evidence type="ECO:0000313" key="1">
    <source>
        <dbReference type="EMBL" id="PKC14709.1"/>
    </source>
</evidence>